<evidence type="ECO:0000313" key="6">
    <source>
        <dbReference type="EMBL" id="MCF1596743.1"/>
    </source>
</evidence>
<keyword evidence="4" id="KW-0812">Transmembrane</keyword>
<keyword evidence="1" id="KW-0808">Transferase</keyword>
<feature type="transmembrane region" description="Helical" evidence="4">
    <location>
        <begin position="18"/>
        <end position="35"/>
    </location>
</feature>
<accession>A0A9X1TUT2</accession>
<dbReference type="Proteomes" id="UP001139384">
    <property type="component" value="Unassembled WGS sequence"/>
</dbReference>
<protein>
    <submittedName>
        <fullName evidence="6">Sensor histidine kinase</fullName>
    </submittedName>
</protein>
<dbReference type="Pfam" id="PF02518">
    <property type="entry name" value="HATPase_c"/>
    <property type="match status" value="1"/>
</dbReference>
<keyword evidence="7" id="KW-1185">Reference proteome</keyword>
<dbReference type="Gene3D" id="3.30.565.10">
    <property type="entry name" value="Histidine kinase-like ATPase, C-terminal domain"/>
    <property type="match status" value="1"/>
</dbReference>
<dbReference type="PROSITE" id="PS50109">
    <property type="entry name" value="HIS_KIN"/>
    <property type="match status" value="1"/>
</dbReference>
<evidence type="ECO:0000256" key="2">
    <source>
        <dbReference type="ARBA" id="ARBA00022777"/>
    </source>
</evidence>
<keyword evidence="4" id="KW-1133">Transmembrane helix</keyword>
<organism evidence="6 7">
    <name type="scientific">Streptomyces muensis</name>
    <dbReference type="NCBI Taxonomy" id="1077944"/>
    <lineage>
        <taxon>Bacteria</taxon>
        <taxon>Bacillati</taxon>
        <taxon>Actinomycetota</taxon>
        <taxon>Actinomycetes</taxon>
        <taxon>Kitasatosporales</taxon>
        <taxon>Streptomycetaceae</taxon>
        <taxon>Streptomyces</taxon>
    </lineage>
</organism>
<dbReference type="InterPro" id="IPR036890">
    <property type="entry name" value="HATPase_C_sf"/>
</dbReference>
<dbReference type="SUPFAM" id="SSF55874">
    <property type="entry name" value="ATPase domain of HSP90 chaperone/DNA topoisomerase II/histidine kinase"/>
    <property type="match status" value="1"/>
</dbReference>
<feature type="transmembrane region" description="Helical" evidence="4">
    <location>
        <begin position="41"/>
        <end position="61"/>
    </location>
</feature>
<dbReference type="Pfam" id="PF07730">
    <property type="entry name" value="HisKA_3"/>
    <property type="match status" value="1"/>
</dbReference>
<dbReference type="AlphaFoldDB" id="A0A9X1TUT2"/>
<evidence type="ECO:0000256" key="3">
    <source>
        <dbReference type="ARBA" id="ARBA00023012"/>
    </source>
</evidence>
<name>A0A9X1TUT2_STRM4</name>
<evidence type="ECO:0000313" key="7">
    <source>
        <dbReference type="Proteomes" id="UP001139384"/>
    </source>
</evidence>
<evidence type="ECO:0000256" key="4">
    <source>
        <dbReference type="SAM" id="Phobius"/>
    </source>
</evidence>
<dbReference type="GO" id="GO:0000155">
    <property type="term" value="F:phosphorelay sensor kinase activity"/>
    <property type="evidence" value="ECO:0007669"/>
    <property type="project" value="InterPro"/>
</dbReference>
<feature type="domain" description="Histidine kinase" evidence="5">
    <location>
        <begin position="190"/>
        <end position="395"/>
    </location>
</feature>
<dbReference type="SMART" id="SM00387">
    <property type="entry name" value="HATPase_c"/>
    <property type="match status" value="1"/>
</dbReference>
<dbReference type="InterPro" id="IPR050482">
    <property type="entry name" value="Sensor_HK_TwoCompSys"/>
</dbReference>
<evidence type="ECO:0000259" key="5">
    <source>
        <dbReference type="PROSITE" id="PS50109"/>
    </source>
</evidence>
<reference evidence="6" key="1">
    <citation type="submission" date="2022-01" db="EMBL/GenBank/DDBJ databases">
        <title>Draft Genome Sequences of Seven Type Strains of the Genus Streptomyces.</title>
        <authorList>
            <person name="Aziz S."/>
            <person name="Coretto E."/>
            <person name="Chronakova A."/>
            <person name="Sproer C."/>
            <person name="Huber K."/>
            <person name="Nouioui I."/>
            <person name="Gross H."/>
        </authorList>
    </citation>
    <scope>NUCLEOTIDE SEQUENCE</scope>
    <source>
        <strain evidence="6">DSM 103493</strain>
    </source>
</reference>
<dbReference type="GO" id="GO:0016020">
    <property type="term" value="C:membrane"/>
    <property type="evidence" value="ECO:0007669"/>
    <property type="project" value="InterPro"/>
</dbReference>
<feature type="transmembrane region" description="Helical" evidence="4">
    <location>
        <begin position="118"/>
        <end position="137"/>
    </location>
</feature>
<dbReference type="PIRSF" id="PIRSF037434">
    <property type="entry name" value="STHK_ChrS"/>
    <property type="match status" value="1"/>
</dbReference>
<dbReference type="PANTHER" id="PTHR24421:SF62">
    <property type="entry name" value="SENSORY TRANSDUCTION HISTIDINE KINASE"/>
    <property type="match status" value="1"/>
</dbReference>
<dbReference type="CDD" id="cd16917">
    <property type="entry name" value="HATPase_UhpB-NarQ-NarX-like"/>
    <property type="match status" value="1"/>
</dbReference>
<dbReference type="InterPro" id="IPR017205">
    <property type="entry name" value="Sig_transdc_His_kinase_ChrS"/>
</dbReference>
<dbReference type="InterPro" id="IPR011712">
    <property type="entry name" value="Sig_transdc_His_kin_sub3_dim/P"/>
</dbReference>
<evidence type="ECO:0000256" key="1">
    <source>
        <dbReference type="ARBA" id="ARBA00022679"/>
    </source>
</evidence>
<keyword evidence="4" id="KW-0472">Membrane</keyword>
<dbReference type="PANTHER" id="PTHR24421">
    <property type="entry name" value="NITRATE/NITRITE SENSOR PROTEIN NARX-RELATED"/>
    <property type="match status" value="1"/>
</dbReference>
<comment type="caution">
    <text evidence="6">The sequence shown here is derived from an EMBL/GenBank/DDBJ whole genome shotgun (WGS) entry which is preliminary data.</text>
</comment>
<keyword evidence="3" id="KW-0902">Two-component regulatory system</keyword>
<dbReference type="InterPro" id="IPR005467">
    <property type="entry name" value="His_kinase_dom"/>
</dbReference>
<gene>
    <name evidence="6" type="ORF">L0P92_24720</name>
</gene>
<dbReference type="EMBL" id="JAKEIP010000113">
    <property type="protein sequence ID" value="MCF1596743.1"/>
    <property type="molecule type" value="Genomic_DNA"/>
</dbReference>
<sequence length="406" mass="43447">MPATLPAVRRPRMPMEHLPHLVFLVAVAGTLVRLVQLNDELCWSVAPPTAALALLYAAGAARWERLGSRGRPVWLGLLLLLWTWIAWAVPAPLAFGYAWLAVPFAVLALRMPTRAVRGVALGVVTALLVAVLVRVGGGPDPDVLAPPLAAVLATAVLYRTQQRLARELAETRGELARRQREAGRLAERARIARDLHDTLAQELAGSRMLLQAAERDWDRRPDAARRQLRAVTDALGEHLAQTRGIIDDLTPPVLARDGLEAALHELTARAGAAAGAPRISFSAENPPVDPPLEQAVALLRVTQNLLANACEHARATHVHVTLRHGDEATAAVEVRDDGVGFDPTVVRSAAPSTCPGRGFGLTGVRDRLEALGGTLTIDSAPGHGTRVRAALPTSDRVSDRVLVGTR</sequence>
<dbReference type="InterPro" id="IPR003594">
    <property type="entry name" value="HATPase_dom"/>
</dbReference>
<dbReference type="Gene3D" id="1.20.5.1930">
    <property type="match status" value="1"/>
</dbReference>
<proteinExistence type="predicted"/>
<dbReference type="RefSeq" id="WP_234765154.1">
    <property type="nucleotide sequence ID" value="NZ_JAKEIP010000113.1"/>
</dbReference>
<dbReference type="GO" id="GO:0046983">
    <property type="term" value="F:protein dimerization activity"/>
    <property type="evidence" value="ECO:0007669"/>
    <property type="project" value="InterPro"/>
</dbReference>
<keyword evidence="2 6" id="KW-0418">Kinase</keyword>